<keyword evidence="5" id="KW-1185">Reference proteome</keyword>
<protein>
    <submittedName>
        <fullName evidence="4">Related to DUF1446 domain protein</fullName>
    </submittedName>
</protein>
<dbReference type="PANTHER" id="PTHR47585:SF2">
    <property type="entry name" value="DUF1446 DOMAIN PROTEIN (AFU_ORTHOLOGUE AFUA_6G11420)"/>
    <property type="match status" value="1"/>
</dbReference>
<dbReference type="InterPro" id="IPR010839">
    <property type="entry name" value="AtuA_N"/>
</dbReference>
<dbReference type="AlphaFoldDB" id="A0A1L7X754"/>
<dbReference type="InterPro" id="IPR056362">
    <property type="entry name" value="AtuA-like_ferredoxin_dom"/>
</dbReference>
<dbReference type="EMBL" id="FJOG01000017">
    <property type="protein sequence ID" value="CZR60854.1"/>
    <property type="molecule type" value="Genomic_DNA"/>
</dbReference>
<dbReference type="Proteomes" id="UP000184330">
    <property type="component" value="Unassembled WGS sequence"/>
</dbReference>
<organism evidence="4 5">
    <name type="scientific">Phialocephala subalpina</name>
    <dbReference type="NCBI Taxonomy" id="576137"/>
    <lineage>
        <taxon>Eukaryota</taxon>
        <taxon>Fungi</taxon>
        <taxon>Dikarya</taxon>
        <taxon>Ascomycota</taxon>
        <taxon>Pezizomycotina</taxon>
        <taxon>Leotiomycetes</taxon>
        <taxon>Helotiales</taxon>
        <taxon>Mollisiaceae</taxon>
        <taxon>Phialocephala</taxon>
        <taxon>Phialocephala fortinii species complex</taxon>
    </lineage>
</organism>
<dbReference type="PANTHER" id="PTHR47585">
    <property type="match status" value="1"/>
</dbReference>
<name>A0A1L7X754_9HELO</name>
<evidence type="ECO:0000313" key="4">
    <source>
        <dbReference type="EMBL" id="CZR60854.1"/>
    </source>
</evidence>
<gene>
    <name evidence="4" type="ORF">PAC_10750</name>
</gene>
<keyword evidence="1" id="KW-0175">Coiled coil</keyword>
<reference evidence="4 5" key="1">
    <citation type="submission" date="2016-03" db="EMBL/GenBank/DDBJ databases">
        <authorList>
            <person name="Ploux O."/>
        </authorList>
    </citation>
    <scope>NUCLEOTIDE SEQUENCE [LARGE SCALE GENOMIC DNA]</scope>
    <source>
        <strain evidence="4 5">UAMH 11012</strain>
    </source>
</reference>
<evidence type="ECO:0000259" key="3">
    <source>
        <dbReference type="Pfam" id="PF23544"/>
    </source>
</evidence>
<evidence type="ECO:0000256" key="1">
    <source>
        <dbReference type="SAM" id="Coils"/>
    </source>
</evidence>
<evidence type="ECO:0000313" key="5">
    <source>
        <dbReference type="Proteomes" id="UP000184330"/>
    </source>
</evidence>
<feature type="domain" description="AtuA-like ferredoxin-fold" evidence="3">
    <location>
        <begin position="555"/>
        <end position="652"/>
    </location>
</feature>
<evidence type="ECO:0000259" key="2">
    <source>
        <dbReference type="Pfam" id="PF07287"/>
    </source>
</evidence>
<feature type="domain" description="Acyclic terpene utilisation N-terminal" evidence="2">
    <location>
        <begin position="166"/>
        <end position="512"/>
    </location>
</feature>
<dbReference type="Pfam" id="PF07287">
    <property type="entry name" value="AtuA"/>
    <property type="match status" value="2"/>
</dbReference>
<feature type="coiled-coil region" evidence="1">
    <location>
        <begin position="125"/>
        <end position="152"/>
    </location>
</feature>
<accession>A0A1L7X754</accession>
<feature type="domain" description="Acyclic terpene utilisation N-terminal" evidence="2">
    <location>
        <begin position="7"/>
        <end position="150"/>
    </location>
</feature>
<sequence length="664" mass="73845">MNRNRAIRIGGASGSASDRRHAIATFAANCPSDPVDVIIGDWLSEANMATLAAKSQSPTEILYEKTFLEALFPALPDIAKYRIKVAVNAGGSDTKGLFTAVKKMLKEKGLEDKLKVAWIEGDDVLDIVKKKLEASENKNQKKESKWKQIRNTPMGKRRDGLSIFDAWMESEDVSSEVKSILSNLSPEAENEFFNLCTNESLHSWQWKDNIIAAQAYLGGMGIAKAFQEGADIVLCGRVSDASPVIGAAAWWHRWSREENLQEVASALVAGHLIECSNYICGGNFSGFKELEGMGGGWLDIGYPIAEIGRKGEVVITKQKGAGGNVSVDTCKAQLLYEIQGPWYFNSDVTAVIDEIAFEHLSTNRVKVSGIKALHPPPTTKVGITANGGFQAEVHWFLVGLDIKEKARMLETQIRQALGDTSRFHVLKFTLNGTAAENPTDQNSATVGFRVFAQARNANDIAPDKFLRPIIDLIMCSYPGATFHLDFRQGIPKPVQEYFVTLLPQTDVRYMVHVDAEQNFDIECPKVTKTFPCDQPSQETSLVRAKDFGETVRGPLGLLVHARSGDKGSNANVGFWVRHQDEYDWMRSLLSTETMKALLADEYNGKKIDRFELPNIWAVHFLLHDHLDRGVSCSSTYDFLAKNVGEFLRSRHVDLPKRFLNRRKL</sequence>
<dbReference type="Pfam" id="PF23544">
    <property type="entry name" value="AtuA_ferredoxin"/>
    <property type="match status" value="1"/>
</dbReference>
<proteinExistence type="predicted"/>
<dbReference type="OrthoDB" id="10265871at2759"/>